<dbReference type="SUPFAM" id="SSF56801">
    <property type="entry name" value="Acetyl-CoA synthetase-like"/>
    <property type="match status" value="1"/>
</dbReference>
<organism evidence="2 3">
    <name type="scientific">Lysinibacillus xylanilyticus</name>
    <dbReference type="NCBI Taxonomy" id="582475"/>
    <lineage>
        <taxon>Bacteria</taxon>
        <taxon>Bacillati</taxon>
        <taxon>Bacillota</taxon>
        <taxon>Bacilli</taxon>
        <taxon>Bacillales</taxon>
        <taxon>Bacillaceae</taxon>
        <taxon>Lysinibacillus</taxon>
    </lineage>
</organism>
<dbReference type="AlphaFoldDB" id="A0A2M9QBP3"/>
<gene>
    <name evidence="2" type="ORF">CWD94_00865</name>
</gene>
<feature type="domain" description="AMP-binding enzyme C-terminal" evidence="1">
    <location>
        <begin position="1"/>
        <end position="33"/>
    </location>
</feature>
<name>A0A2M9QBP3_9BACI</name>
<dbReference type="InterPro" id="IPR025110">
    <property type="entry name" value="AMP-bd_C"/>
</dbReference>
<accession>A0A2M9QBP3</accession>
<proteinExistence type="predicted"/>
<comment type="caution">
    <text evidence="2">The sequence shown here is derived from an EMBL/GenBank/DDBJ whole genome shotgun (WGS) entry which is preliminary data.</text>
</comment>
<protein>
    <recommendedName>
        <fullName evidence="1">AMP-binding enzyme C-terminal domain-containing protein</fullName>
    </recommendedName>
</protein>
<sequence>EEIRDYCRDKISRHKIPRHIFFIDDYPMTASGKVQKYRLRESFVPAVK</sequence>
<dbReference type="Gene3D" id="3.30.300.30">
    <property type="match status" value="1"/>
</dbReference>
<dbReference type="RefSeq" id="WP_157804011.1">
    <property type="nucleotide sequence ID" value="NZ_PHQY01000030.1"/>
</dbReference>
<reference evidence="2 3" key="1">
    <citation type="submission" date="2017-11" db="EMBL/GenBank/DDBJ databases">
        <title>Bacterial isolate from king chilli rhizosphere.</title>
        <authorList>
            <person name="Takhelmayum P."/>
            <person name="Sarangthem I."/>
        </authorList>
    </citation>
    <scope>NUCLEOTIDE SEQUENCE [LARGE SCALE GENOMIC DNA]</scope>
    <source>
        <strain evidence="3">t26</strain>
    </source>
</reference>
<evidence type="ECO:0000313" key="3">
    <source>
        <dbReference type="Proteomes" id="UP000232101"/>
    </source>
</evidence>
<dbReference type="EMBL" id="PHQY01000030">
    <property type="protein sequence ID" value="PJO45482.1"/>
    <property type="molecule type" value="Genomic_DNA"/>
</dbReference>
<evidence type="ECO:0000313" key="2">
    <source>
        <dbReference type="EMBL" id="PJO45482.1"/>
    </source>
</evidence>
<dbReference type="Pfam" id="PF13193">
    <property type="entry name" value="AMP-binding_C"/>
    <property type="match status" value="1"/>
</dbReference>
<evidence type="ECO:0000259" key="1">
    <source>
        <dbReference type="Pfam" id="PF13193"/>
    </source>
</evidence>
<dbReference type="Proteomes" id="UP000232101">
    <property type="component" value="Unassembled WGS sequence"/>
</dbReference>
<dbReference type="InterPro" id="IPR045851">
    <property type="entry name" value="AMP-bd_C_sf"/>
</dbReference>
<feature type="non-terminal residue" evidence="2">
    <location>
        <position position="1"/>
    </location>
</feature>